<reference evidence="1 2" key="1">
    <citation type="submission" date="2016-11" db="EMBL/GenBank/DDBJ databases">
        <title>Trade-off between light-utilization and light-protection in marine flavobacteria.</title>
        <authorList>
            <person name="Kumagai Y."/>
        </authorList>
    </citation>
    <scope>NUCLEOTIDE SEQUENCE [LARGE SCALE GENOMIC DNA]</scope>
    <source>
        <strain evidence="1 2">NBRC 107741</strain>
    </source>
</reference>
<accession>A0A2S7KMQ1</accession>
<evidence type="ECO:0000313" key="1">
    <source>
        <dbReference type="EMBL" id="PQB03881.1"/>
    </source>
</evidence>
<organism evidence="1 2">
    <name type="scientific">Aureitalea marina</name>
    <dbReference type="NCBI Taxonomy" id="930804"/>
    <lineage>
        <taxon>Bacteria</taxon>
        <taxon>Pseudomonadati</taxon>
        <taxon>Bacteroidota</taxon>
        <taxon>Flavobacteriia</taxon>
        <taxon>Flavobacteriales</taxon>
        <taxon>Flavobacteriaceae</taxon>
        <taxon>Aureitalea</taxon>
    </lineage>
</organism>
<keyword evidence="2" id="KW-1185">Reference proteome</keyword>
<dbReference type="EMBL" id="MQUB01000001">
    <property type="protein sequence ID" value="PQB03881.1"/>
    <property type="molecule type" value="Genomic_DNA"/>
</dbReference>
<proteinExistence type="predicted"/>
<dbReference type="OrthoDB" id="9795420at2"/>
<protein>
    <submittedName>
        <fullName evidence="1">Uncharacterized protein</fullName>
    </submittedName>
</protein>
<name>A0A2S7KMQ1_9FLAO</name>
<comment type="caution">
    <text evidence="1">The sequence shown here is derived from an EMBL/GenBank/DDBJ whole genome shotgun (WGS) entry which is preliminary data.</text>
</comment>
<sequence length="316" mass="36845">MINLARKIYKKTFGFPKRTYFNVHPADYKGQDVADLIYEELQSGKPLMISRMGRTEFSCVNFYKKTRNGRVQRDWNYIRGRIDKFDYDPTDVHKIHQNAGFFPPTHDKLDQFSELMLDCLPQIDILASIINLENEFGEELRQAKRIWFEDLNPYYHQRPWSRILKGKKVLVIHPFTASIKSQFEKRELIFENPDILPEFELITYTPVQSIAGNYKSLPYKDWFEALESMKSDISKLDFDVALIGCGAYGMPLAAHVKQLGKQGIHIGGAIQILFGILGKRWESEYDISHLVNDNWVRPMVTEIPDNHNLVEGGCYW</sequence>
<dbReference type="Proteomes" id="UP000239800">
    <property type="component" value="Unassembled WGS sequence"/>
</dbReference>
<gene>
    <name evidence="1" type="ORF">BST85_02390</name>
</gene>
<evidence type="ECO:0000313" key="2">
    <source>
        <dbReference type="Proteomes" id="UP000239800"/>
    </source>
</evidence>
<dbReference type="AlphaFoldDB" id="A0A2S7KMQ1"/>
<dbReference type="RefSeq" id="WP_104811803.1">
    <property type="nucleotide sequence ID" value="NZ_MQUB01000001.1"/>
</dbReference>